<dbReference type="GO" id="GO:0005783">
    <property type="term" value="C:endoplasmic reticulum"/>
    <property type="evidence" value="ECO:0007669"/>
    <property type="project" value="TreeGrafter"/>
</dbReference>
<feature type="region of interest" description="Disordered" evidence="1">
    <location>
        <begin position="830"/>
        <end position="888"/>
    </location>
</feature>
<name>A0AAV5GE83_9BASI</name>
<feature type="compositionally biased region" description="Low complexity" evidence="1">
    <location>
        <begin position="254"/>
        <end position="266"/>
    </location>
</feature>
<feature type="compositionally biased region" description="Basic and acidic residues" evidence="1">
    <location>
        <begin position="214"/>
        <end position="225"/>
    </location>
</feature>
<dbReference type="PROSITE" id="PS50275">
    <property type="entry name" value="SAC"/>
    <property type="match status" value="1"/>
</dbReference>
<feature type="region of interest" description="Disordered" evidence="1">
    <location>
        <begin position="147"/>
        <end position="243"/>
    </location>
</feature>
<feature type="compositionally biased region" description="Polar residues" evidence="1">
    <location>
        <begin position="832"/>
        <end position="849"/>
    </location>
</feature>
<dbReference type="InterPro" id="IPR002013">
    <property type="entry name" value="SAC_dom"/>
</dbReference>
<protein>
    <recommendedName>
        <fullName evidence="2">SAC domain-containing protein</fullName>
    </recommendedName>
</protein>
<dbReference type="PANTHER" id="PTHR45662">
    <property type="entry name" value="PHOSPHATIDYLINOSITIDE PHOSPHATASE SAC1"/>
    <property type="match status" value="1"/>
</dbReference>
<proteinExistence type="predicted"/>
<evidence type="ECO:0000313" key="3">
    <source>
        <dbReference type="EMBL" id="GJN88438.1"/>
    </source>
</evidence>
<reference evidence="3 4" key="1">
    <citation type="submission" date="2021-12" db="EMBL/GenBank/DDBJ databases">
        <title>High titer production of polyol ester of fatty acids by Rhodotorula paludigena BS15 towards product separation-free biomass refinery.</title>
        <authorList>
            <person name="Mano J."/>
            <person name="Ono H."/>
            <person name="Tanaka T."/>
            <person name="Naito K."/>
            <person name="Sushida H."/>
            <person name="Ike M."/>
            <person name="Tokuyasu K."/>
            <person name="Kitaoka M."/>
        </authorList>
    </citation>
    <scope>NUCLEOTIDE SEQUENCE [LARGE SCALE GENOMIC DNA]</scope>
    <source>
        <strain evidence="3 4">BS15</strain>
    </source>
</reference>
<dbReference type="AlphaFoldDB" id="A0AAV5GE83"/>
<keyword evidence="4" id="KW-1185">Reference proteome</keyword>
<dbReference type="Pfam" id="PF12456">
    <property type="entry name" value="hSac2"/>
    <property type="match status" value="1"/>
</dbReference>
<feature type="compositionally biased region" description="Polar residues" evidence="1">
    <location>
        <begin position="231"/>
        <end position="243"/>
    </location>
</feature>
<dbReference type="PANTHER" id="PTHR45662:SF7">
    <property type="entry name" value="SACI DOMAIN PROTEIN (AFU_ORTHOLOGUE AFUA_1G15890)"/>
    <property type="match status" value="1"/>
</dbReference>
<comment type="caution">
    <text evidence="3">The sequence shown here is derived from an EMBL/GenBank/DDBJ whole genome shotgun (WGS) entry which is preliminary data.</text>
</comment>
<feature type="compositionally biased region" description="Low complexity" evidence="1">
    <location>
        <begin position="861"/>
        <end position="882"/>
    </location>
</feature>
<gene>
    <name evidence="3" type="ORF">Rhopal_001404-T1</name>
</gene>
<sequence length="992" mass="107712">MLAADPDGLILRPFDASYRAAYDGAAVRIRWGGSSPEPLARWVEQQDDDGIEVDGVAGVLTGFVDSYLVVITQATVAATLPESPPSTVFTAQSLLAVPLGSIDAAQAVITRYAAKQAARRKRSTSTTSTANAISRSVDAVVSASARLATPSAPVSAETTDESDTDSDSSADEADAEPPALPAKGKRPFWQRTFSRGFGRKSASTAPDAVSEVAGAEREALGESKDMAAASNDPNEASPLSATNASNLPDIAAAATSAPATARTSATDELEDADVRESQLALDKKLVAECIRTFTGLYFSYGGDITRSLQAKHQRGEESTLKHLPAWRSAEKRFWFNRHLISPFVQAGLHAYVLVLQQGFCQQVTVNLPLRPYSTLTPSAVPPSPTSVTLDLILLTRRSTERPGLRYQRRGINDSGQVANFCESEFIVVCEREGRRHVASFVQIRGSIPVFWSQSPWALKPPPVLERTKEESRAAMAKHFDALLQRYGRVVCVNLAEVTGKEGAVVEAYRTGVASLKKDEKDLRYVDFDFHAATKGFHYENLSRLIDLVEEDLEELQTFWTAGSEVYSVQQGVLRQNCIDCLDRTNVSMSAVARWVLQRHLVHLGITTAGEDAFELETAFNALWADNGDAISREYAGTSALKGDFTRTGKRNWRGAMNDASNSISRLLLSTTTDFFKQATLDYVLGVNLRAFEEFSARLEASDPGEIVRLAKIRQEAIETTCREALPEGEHKLAAWTLLSPSAQDCVRPPKGGKFEEKVFILSSRAIYVVAYEYTLQKVISSLRVPLGSVAGVQVGAYHLSALDASGRDANENYGFCLRFYEDEATEHVRTYSLRTSSPRKAASTGSSRPATPLKPLKLPFSAGKMTSSSSSSSLSGSAAPSTPASPPHETHYIAFKALRRDAVKLATAEGESQILDSRIGGPGAGSDTEGRTAREIVWNLVARVREECGQAGADVEREGWCEERDVISLAESKAQTSIVDKLSHSLYKAIWL</sequence>
<feature type="compositionally biased region" description="Acidic residues" evidence="1">
    <location>
        <begin position="158"/>
        <end position="175"/>
    </location>
</feature>
<dbReference type="Proteomes" id="UP001342314">
    <property type="component" value="Unassembled WGS sequence"/>
</dbReference>
<dbReference type="GO" id="GO:0046856">
    <property type="term" value="P:phosphatidylinositol dephosphorylation"/>
    <property type="evidence" value="ECO:0007669"/>
    <property type="project" value="TreeGrafter"/>
</dbReference>
<evidence type="ECO:0000259" key="2">
    <source>
        <dbReference type="PROSITE" id="PS50275"/>
    </source>
</evidence>
<dbReference type="InterPro" id="IPR022158">
    <property type="entry name" value="Inositol_phosphatase"/>
</dbReference>
<accession>A0AAV5GE83</accession>
<dbReference type="EMBL" id="BQKY01000003">
    <property type="protein sequence ID" value="GJN88438.1"/>
    <property type="molecule type" value="Genomic_DNA"/>
</dbReference>
<feature type="domain" description="SAC" evidence="2">
    <location>
        <begin position="287"/>
        <end position="636"/>
    </location>
</feature>
<evidence type="ECO:0000313" key="4">
    <source>
        <dbReference type="Proteomes" id="UP001342314"/>
    </source>
</evidence>
<dbReference type="Pfam" id="PF02383">
    <property type="entry name" value="Syja_N"/>
    <property type="match status" value="1"/>
</dbReference>
<evidence type="ECO:0000256" key="1">
    <source>
        <dbReference type="SAM" id="MobiDB-lite"/>
    </source>
</evidence>
<dbReference type="GO" id="GO:0043812">
    <property type="term" value="F:phosphatidylinositol-4-phosphate phosphatase activity"/>
    <property type="evidence" value="ECO:0007669"/>
    <property type="project" value="TreeGrafter"/>
</dbReference>
<feature type="region of interest" description="Disordered" evidence="1">
    <location>
        <begin position="254"/>
        <end position="273"/>
    </location>
</feature>
<organism evidence="3 4">
    <name type="scientific">Rhodotorula paludigena</name>
    <dbReference type="NCBI Taxonomy" id="86838"/>
    <lineage>
        <taxon>Eukaryota</taxon>
        <taxon>Fungi</taxon>
        <taxon>Dikarya</taxon>
        <taxon>Basidiomycota</taxon>
        <taxon>Pucciniomycotina</taxon>
        <taxon>Microbotryomycetes</taxon>
        <taxon>Sporidiobolales</taxon>
        <taxon>Sporidiobolaceae</taxon>
        <taxon>Rhodotorula</taxon>
    </lineage>
</organism>